<evidence type="ECO:0000313" key="1">
    <source>
        <dbReference type="EMBL" id="KAI3731876.1"/>
    </source>
</evidence>
<name>A0ACB9CC84_9ASTR</name>
<protein>
    <submittedName>
        <fullName evidence="1">Uncharacterized protein</fullName>
    </submittedName>
</protein>
<comment type="caution">
    <text evidence="1">The sequence shown here is derived from an EMBL/GenBank/DDBJ whole genome shotgun (WGS) entry which is preliminary data.</text>
</comment>
<gene>
    <name evidence="1" type="ORF">L1987_63068</name>
</gene>
<dbReference type="Proteomes" id="UP001056120">
    <property type="component" value="Linkage Group LG21"/>
</dbReference>
<evidence type="ECO:0000313" key="2">
    <source>
        <dbReference type="Proteomes" id="UP001056120"/>
    </source>
</evidence>
<sequence>MSRLNCMLLKVLRGGNMGVHLQYDDRRRTYTNNDKWLEDNTDYQSGYHSVKFSVWDGCLRYRPHFPDWLQTQTKLQRLDLSNSSIRGTIPEWFENILSHILDLDLSNNEIGGKLPQFHGDSSNQIADRILKMNSNKFEGSLATFTSNVNLLDLSDNLLSGQVPQTNGTMNPSLEVVNLSKNRFTGSIPIHVLDLSQNKFSGRLPRCLGNLINLTVIVLTNNNITGVVPSSLGSLKDLCSLHFRNNRFEGIIPVSLQNLTNLVTMDLGNNLFTGTIPLWINEKLSNLVFLNLESNKFTGKIPLQLCQLNSLQYLSLAHNNITGTIPRCFGKSTGMTITTSMTYSREYYMSYYEENILASMKGNVGLCGPPVSTSCSGNDVTYNHVGDDDGQDDAEGVWFYAGMGTGSVLDSWYYLGVCTLSGVGG</sequence>
<reference evidence="1 2" key="2">
    <citation type="journal article" date="2022" name="Mol. Ecol. Resour.">
        <title>The genomes of chicory, endive, great burdock and yacon provide insights into Asteraceae paleo-polyploidization history and plant inulin production.</title>
        <authorList>
            <person name="Fan W."/>
            <person name="Wang S."/>
            <person name="Wang H."/>
            <person name="Wang A."/>
            <person name="Jiang F."/>
            <person name="Liu H."/>
            <person name="Zhao H."/>
            <person name="Xu D."/>
            <person name="Zhang Y."/>
        </authorList>
    </citation>
    <scope>NUCLEOTIDE SEQUENCE [LARGE SCALE GENOMIC DNA]</scope>
    <source>
        <strain evidence="2">cv. Yunnan</strain>
        <tissue evidence="1">Leaves</tissue>
    </source>
</reference>
<proteinExistence type="predicted"/>
<dbReference type="EMBL" id="CM042038">
    <property type="protein sequence ID" value="KAI3731876.1"/>
    <property type="molecule type" value="Genomic_DNA"/>
</dbReference>
<organism evidence="1 2">
    <name type="scientific">Smallanthus sonchifolius</name>
    <dbReference type="NCBI Taxonomy" id="185202"/>
    <lineage>
        <taxon>Eukaryota</taxon>
        <taxon>Viridiplantae</taxon>
        <taxon>Streptophyta</taxon>
        <taxon>Embryophyta</taxon>
        <taxon>Tracheophyta</taxon>
        <taxon>Spermatophyta</taxon>
        <taxon>Magnoliopsida</taxon>
        <taxon>eudicotyledons</taxon>
        <taxon>Gunneridae</taxon>
        <taxon>Pentapetalae</taxon>
        <taxon>asterids</taxon>
        <taxon>campanulids</taxon>
        <taxon>Asterales</taxon>
        <taxon>Asteraceae</taxon>
        <taxon>Asteroideae</taxon>
        <taxon>Heliantheae alliance</taxon>
        <taxon>Millerieae</taxon>
        <taxon>Smallanthus</taxon>
    </lineage>
</organism>
<keyword evidence="2" id="KW-1185">Reference proteome</keyword>
<accession>A0ACB9CC84</accession>
<reference evidence="2" key="1">
    <citation type="journal article" date="2022" name="Mol. Ecol. Resour.">
        <title>The genomes of chicory, endive, great burdock and yacon provide insights into Asteraceae palaeo-polyploidization history and plant inulin production.</title>
        <authorList>
            <person name="Fan W."/>
            <person name="Wang S."/>
            <person name="Wang H."/>
            <person name="Wang A."/>
            <person name="Jiang F."/>
            <person name="Liu H."/>
            <person name="Zhao H."/>
            <person name="Xu D."/>
            <person name="Zhang Y."/>
        </authorList>
    </citation>
    <scope>NUCLEOTIDE SEQUENCE [LARGE SCALE GENOMIC DNA]</scope>
    <source>
        <strain evidence="2">cv. Yunnan</strain>
    </source>
</reference>